<evidence type="ECO:0000313" key="2">
    <source>
        <dbReference type="Proteomes" id="UP000006461"/>
    </source>
</evidence>
<keyword evidence="2" id="KW-1185">Reference proteome</keyword>
<name>I4F0G1_MODI5</name>
<proteinExistence type="predicted"/>
<sequence length="84" mass="8911">MTEVLSSAVLPAEIAHRYRYGYAVVDGEPPVCAASDRILQVAVTQMAAARSIESIWSTLLDPGCDPGPTPIHDLTRANIGTESS</sequence>
<reference evidence="1 2" key="1">
    <citation type="journal article" date="2012" name="J. Bacteriol.">
        <title>Genome Sequence of Radiation-Resistant Modestobacter marinus Strain BC501, a Representative Actinobacterium That Thrives on Calcareous Stone Surfaces.</title>
        <authorList>
            <person name="Normand P."/>
            <person name="Gury J."/>
            <person name="Pujic P."/>
            <person name="Chouaia B."/>
            <person name="Crotti E."/>
            <person name="Brusetti L."/>
            <person name="Daffonchio D."/>
            <person name="Vacherie B."/>
            <person name="Barbe V."/>
            <person name="Medigue C."/>
            <person name="Calteau A."/>
            <person name="Ghodhbane-Gtari F."/>
            <person name="Essoussi I."/>
            <person name="Nouioui I."/>
            <person name="Abbassi-Ghozzi I."/>
            <person name="Gtari M."/>
        </authorList>
    </citation>
    <scope>NUCLEOTIDE SEQUENCE [LARGE SCALE GENOMIC DNA]</scope>
    <source>
        <strain evidence="2">BC 501</strain>
    </source>
</reference>
<gene>
    <name evidence="1" type="ordered locus">MODMU_3714</name>
</gene>
<evidence type="ECO:0000313" key="1">
    <source>
        <dbReference type="EMBL" id="CCH89124.1"/>
    </source>
</evidence>
<dbReference type="KEGG" id="mmar:MODMU_3714"/>
<dbReference type="HOGENOM" id="CLU_2523883_0_0_11"/>
<dbReference type="eggNOG" id="COG0847">
    <property type="taxonomic scope" value="Bacteria"/>
</dbReference>
<protein>
    <submittedName>
        <fullName evidence="1">Uncharacterized protein</fullName>
    </submittedName>
</protein>
<dbReference type="EMBL" id="FO203431">
    <property type="protein sequence ID" value="CCH89124.1"/>
    <property type="molecule type" value="Genomic_DNA"/>
</dbReference>
<dbReference type="AlphaFoldDB" id="I4F0G1"/>
<dbReference type="Proteomes" id="UP000006461">
    <property type="component" value="Chromosome"/>
</dbReference>
<dbReference type="STRING" id="477641.MODMU_3714"/>
<accession>I4F0G1</accession>
<organism evidence="1 2">
    <name type="scientific">Modestobacter italicus (strain DSM 44449 / CECT 9708 / BC 501)</name>
    <dbReference type="NCBI Taxonomy" id="2732864"/>
    <lineage>
        <taxon>Bacteria</taxon>
        <taxon>Bacillati</taxon>
        <taxon>Actinomycetota</taxon>
        <taxon>Actinomycetes</taxon>
        <taxon>Geodermatophilales</taxon>
        <taxon>Geodermatophilaceae</taxon>
        <taxon>Modestobacter</taxon>
    </lineage>
</organism>